<accession>A0A7N2L4F3</accession>
<dbReference type="EnsemblPlants" id="QL03p004281:mrna">
    <property type="protein sequence ID" value="QL03p004281:mrna:CDS:1"/>
    <property type="gene ID" value="QL03p004281"/>
</dbReference>
<dbReference type="OrthoDB" id="1094363at2759"/>
<dbReference type="InterPro" id="IPR006527">
    <property type="entry name" value="F-box-assoc_dom_typ1"/>
</dbReference>
<organism evidence="2 3">
    <name type="scientific">Quercus lobata</name>
    <name type="common">Valley oak</name>
    <dbReference type="NCBI Taxonomy" id="97700"/>
    <lineage>
        <taxon>Eukaryota</taxon>
        <taxon>Viridiplantae</taxon>
        <taxon>Streptophyta</taxon>
        <taxon>Embryophyta</taxon>
        <taxon>Tracheophyta</taxon>
        <taxon>Spermatophyta</taxon>
        <taxon>Magnoliopsida</taxon>
        <taxon>eudicotyledons</taxon>
        <taxon>Gunneridae</taxon>
        <taxon>Pentapetalae</taxon>
        <taxon>rosids</taxon>
        <taxon>fabids</taxon>
        <taxon>Fagales</taxon>
        <taxon>Fagaceae</taxon>
        <taxon>Quercus</taxon>
    </lineage>
</organism>
<dbReference type="SMART" id="SM00256">
    <property type="entry name" value="FBOX"/>
    <property type="match status" value="1"/>
</dbReference>
<protein>
    <recommendedName>
        <fullName evidence="1">F-box domain-containing protein</fullName>
    </recommendedName>
</protein>
<dbReference type="RefSeq" id="XP_030958284.1">
    <property type="nucleotide sequence ID" value="XM_031102424.1"/>
</dbReference>
<dbReference type="InParanoid" id="A0A7N2L4F3"/>
<dbReference type="Proteomes" id="UP000594261">
    <property type="component" value="Chromosome 3"/>
</dbReference>
<dbReference type="PROSITE" id="PS50181">
    <property type="entry name" value="FBOX"/>
    <property type="match status" value="1"/>
</dbReference>
<reference evidence="2" key="2">
    <citation type="submission" date="2021-01" db="UniProtKB">
        <authorList>
            <consortium name="EnsemblPlants"/>
        </authorList>
    </citation>
    <scope>IDENTIFICATION</scope>
</reference>
<keyword evidence="3" id="KW-1185">Reference proteome</keyword>
<dbReference type="PANTHER" id="PTHR31672">
    <property type="entry name" value="BNACNNG10540D PROTEIN"/>
    <property type="match status" value="1"/>
</dbReference>
<proteinExistence type="predicted"/>
<dbReference type="AlphaFoldDB" id="A0A7N2L4F3"/>
<evidence type="ECO:0000313" key="3">
    <source>
        <dbReference type="Proteomes" id="UP000594261"/>
    </source>
</evidence>
<dbReference type="Gene3D" id="1.20.1280.50">
    <property type="match status" value="1"/>
</dbReference>
<dbReference type="OMA" id="SECICFI"/>
<dbReference type="Pfam" id="PF00646">
    <property type="entry name" value="F-box"/>
    <property type="match status" value="1"/>
</dbReference>
<feature type="domain" description="F-box" evidence="1">
    <location>
        <begin position="1"/>
        <end position="45"/>
    </location>
</feature>
<sequence length="426" mass="49439">MVTLCNDVLVDIFSRLPITCLFQLKCVCQRFNQVINSISSDPKLLPTHDALDLGSVHGFFHFSCRSPQNIRYLSLHPQQQYPIDNISVSSIHSSSHQIVDSCNGLLLLNFVKTNLFTLCNPTTKKHRYIVKPENWSPNPKQNIGLAYNDRSSTSMISNNHCQLVFVYKMRNPLRGTEIYGFRTFSSNANAWRRVDSGLVCQSGEFVKHGQAVYFNESLHWMRKSGDVIVFHTKENKPRIMRKSHLLGEFKDDMWFGVTNGSINIVHVTKTEVVILALHDYVNGVWKRVRFKTNHWSLKMLCDFCPIFFDGEWIVLQSHGNFLNQFFSYNIRLCEWKKIGDFTDSNDGIHECIPFIPSLAWLDTTSEALNNNFLEENYSNGRYDHFWPMILGTRKRARVNSQVPSDSRSKRVIRTPARFDDYWSDFL</sequence>
<gene>
    <name evidence="2" type="primary">LOC115980141</name>
</gene>
<evidence type="ECO:0000259" key="1">
    <source>
        <dbReference type="PROSITE" id="PS50181"/>
    </source>
</evidence>
<dbReference type="Gramene" id="QL03p004281:mrna">
    <property type="protein sequence ID" value="QL03p004281:mrna:CDS:1"/>
    <property type="gene ID" value="QL03p004281"/>
</dbReference>
<dbReference type="InterPro" id="IPR001810">
    <property type="entry name" value="F-box_dom"/>
</dbReference>
<dbReference type="InterPro" id="IPR036047">
    <property type="entry name" value="F-box-like_dom_sf"/>
</dbReference>
<dbReference type="EMBL" id="LRBV02000003">
    <property type="status" value="NOT_ANNOTATED_CDS"/>
    <property type="molecule type" value="Genomic_DNA"/>
</dbReference>
<dbReference type="KEGG" id="qlo:115980141"/>
<dbReference type="SUPFAM" id="SSF81383">
    <property type="entry name" value="F-box domain"/>
    <property type="match status" value="1"/>
</dbReference>
<reference evidence="2 3" key="1">
    <citation type="journal article" date="2016" name="G3 (Bethesda)">
        <title>First Draft Assembly and Annotation of the Genome of a California Endemic Oak Quercus lobata Nee (Fagaceae).</title>
        <authorList>
            <person name="Sork V.L."/>
            <person name="Fitz-Gibbon S.T."/>
            <person name="Puiu D."/>
            <person name="Crepeau M."/>
            <person name="Gugger P.F."/>
            <person name="Sherman R."/>
            <person name="Stevens K."/>
            <person name="Langley C.H."/>
            <person name="Pellegrini M."/>
            <person name="Salzberg S.L."/>
        </authorList>
    </citation>
    <scope>NUCLEOTIDE SEQUENCE [LARGE SCALE GENOMIC DNA]</scope>
    <source>
        <strain evidence="2 3">cv. SW786</strain>
    </source>
</reference>
<dbReference type="InterPro" id="IPR050796">
    <property type="entry name" value="SCF_F-box_component"/>
</dbReference>
<evidence type="ECO:0000313" key="2">
    <source>
        <dbReference type="EnsemblPlants" id="QL03p004281:mrna:CDS:1"/>
    </source>
</evidence>
<dbReference type="GeneID" id="115980141"/>
<name>A0A7N2L4F3_QUELO</name>
<dbReference type="Pfam" id="PF07734">
    <property type="entry name" value="FBA_1"/>
    <property type="match status" value="1"/>
</dbReference>